<accession>A0A922ISM5</accession>
<organism evidence="2 3">
    <name type="scientific">Schistosoma haematobium</name>
    <name type="common">Blood fluke</name>
    <dbReference type="NCBI Taxonomy" id="6185"/>
    <lineage>
        <taxon>Eukaryota</taxon>
        <taxon>Metazoa</taxon>
        <taxon>Spiralia</taxon>
        <taxon>Lophotrochozoa</taxon>
        <taxon>Platyhelminthes</taxon>
        <taxon>Trematoda</taxon>
        <taxon>Digenea</taxon>
        <taxon>Strigeidida</taxon>
        <taxon>Schistosomatoidea</taxon>
        <taxon>Schistosomatidae</taxon>
        <taxon>Schistosoma</taxon>
    </lineage>
</organism>
<evidence type="ECO:0000256" key="1">
    <source>
        <dbReference type="SAM" id="Phobius"/>
    </source>
</evidence>
<reference evidence="2" key="4">
    <citation type="journal article" date="2022" name="PLoS Pathog.">
        <title>Chromosome-level genome of Schistosoma haematobium underpins genome-wide explorations of molecular variation.</title>
        <authorList>
            <person name="Stroehlein A.J."/>
            <person name="Korhonen P.K."/>
            <person name="Lee V.V."/>
            <person name="Ralph S.A."/>
            <person name="Mentink-Kane M."/>
            <person name="You H."/>
            <person name="McManus D.P."/>
            <person name="Tchuente L.T."/>
            <person name="Stothard J.R."/>
            <person name="Kaur P."/>
            <person name="Dudchenko O."/>
            <person name="Aiden E.L."/>
            <person name="Yang B."/>
            <person name="Yang H."/>
            <person name="Emery A.M."/>
            <person name="Webster B.L."/>
            <person name="Brindley P.J."/>
            <person name="Rollinson D."/>
            <person name="Chang B.C.H."/>
            <person name="Gasser R.B."/>
            <person name="Young N.D."/>
        </authorList>
    </citation>
    <scope>NUCLEOTIDE SEQUENCE</scope>
</reference>
<dbReference type="GeneID" id="24598021"/>
<reference evidence="2" key="1">
    <citation type="journal article" date="2012" name="Nat. Genet.">
        <title>Whole-genome sequence of Schistosoma haematobium.</title>
        <authorList>
            <person name="Young N.D."/>
            <person name="Jex A.R."/>
            <person name="Li B."/>
            <person name="Liu S."/>
            <person name="Yang L."/>
            <person name="Xiong Z."/>
            <person name="Li Y."/>
            <person name="Cantacessi C."/>
            <person name="Hall R.S."/>
            <person name="Xu X."/>
            <person name="Chen F."/>
            <person name="Wu X."/>
            <person name="Zerlotini A."/>
            <person name="Oliveira G."/>
            <person name="Hofmann A."/>
            <person name="Zhang G."/>
            <person name="Fang X."/>
            <person name="Kang Y."/>
            <person name="Campbell B.E."/>
            <person name="Loukas A."/>
            <person name="Ranganathan S."/>
            <person name="Rollinson D."/>
            <person name="Rinaldi G."/>
            <person name="Brindley P.J."/>
            <person name="Yang H."/>
            <person name="Wang J."/>
            <person name="Wang J."/>
            <person name="Gasser R.B."/>
        </authorList>
    </citation>
    <scope>NUCLEOTIDE SEQUENCE</scope>
</reference>
<keyword evidence="1" id="KW-0472">Membrane</keyword>
<proteinExistence type="predicted"/>
<keyword evidence="3" id="KW-1185">Reference proteome</keyword>
<evidence type="ECO:0000313" key="3">
    <source>
        <dbReference type="Proteomes" id="UP000471633"/>
    </source>
</evidence>
<name>A0A922ISM5_SCHHA</name>
<sequence>MQFTYLLFDKLKRNYLILFTAYCQKHNTTKTCQNASKNNITCFWCERANRCIESNDQDTHKLKENDCRIKKSPDVDNPSTTTLLEHIETTVEITDVQVRGDVNKTAKETEQYSNITTEITIENPQNKLLWYLYIVIPLAVFFFAVCIGCIIWRWLHRRKRSNE</sequence>
<evidence type="ECO:0008006" key="4">
    <source>
        <dbReference type="Google" id="ProtNLM"/>
    </source>
</evidence>
<reference evidence="2" key="3">
    <citation type="submission" date="2021-06" db="EMBL/GenBank/DDBJ databases">
        <title>Chromosome-level genome assembly for S. haematobium.</title>
        <authorList>
            <person name="Stroehlein A.J."/>
        </authorList>
    </citation>
    <scope>NUCLEOTIDE SEQUENCE</scope>
</reference>
<dbReference type="RefSeq" id="XP_012802128.3">
    <property type="nucleotide sequence ID" value="XM_012946674.3"/>
</dbReference>
<comment type="caution">
    <text evidence="2">The sequence shown here is derived from an EMBL/GenBank/DDBJ whole genome shotgun (WGS) entry which is preliminary data.</text>
</comment>
<keyword evidence="1" id="KW-1133">Transmembrane helix</keyword>
<dbReference type="CTD" id="24598021"/>
<dbReference type="KEGG" id="shx:MS3_00007107"/>
<protein>
    <recommendedName>
        <fullName evidence="4">Egg protein CP391S-like protein</fullName>
    </recommendedName>
</protein>
<dbReference type="Proteomes" id="UP000471633">
    <property type="component" value="Unassembled WGS sequence"/>
</dbReference>
<dbReference type="EMBL" id="AMPZ03000004">
    <property type="protein sequence ID" value="KAH9586050.1"/>
    <property type="molecule type" value="Genomic_DNA"/>
</dbReference>
<feature type="transmembrane region" description="Helical" evidence="1">
    <location>
        <begin position="130"/>
        <end position="155"/>
    </location>
</feature>
<evidence type="ECO:0000313" key="2">
    <source>
        <dbReference type="EMBL" id="KAH9586050.1"/>
    </source>
</evidence>
<dbReference type="AlphaFoldDB" id="A0A922ISM5"/>
<reference evidence="2" key="2">
    <citation type="journal article" date="2019" name="Gigascience">
        <title>High-quality Schistosoma haematobium genome achieved by single-molecule and long-range sequencing.</title>
        <authorList>
            <person name="Stroehlein A.J."/>
            <person name="Korhonen P.K."/>
            <person name="Chong T.M."/>
            <person name="Lim Y.L."/>
            <person name="Chan K.G."/>
            <person name="Webster B."/>
            <person name="Rollinson D."/>
            <person name="Brindley P.J."/>
            <person name="Gasser R.B."/>
            <person name="Young N.D."/>
        </authorList>
    </citation>
    <scope>NUCLEOTIDE SEQUENCE</scope>
</reference>
<keyword evidence="1" id="KW-0812">Transmembrane</keyword>
<gene>
    <name evidence="2" type="ORF">MS3_00007107</name>
</gene>